<dbReference type="PROSITE" id="PS00678">
    <property type="entry name" value="WD_REPEATS_1"/>
    <property type="match status" value="3"/>
</dbReference>
<gene>
    <name evidence="9" type="ORF">PDIGIT_LOCUS2693</name>
</gene>
<dbReference type="Pfam" id="PF00400">
    <property type="entry name" value="WD40"/>
    <property type="match status" value="2"/>
</dbReference>
<feature type="repeat" description="WD" evidence="6">
    <location>
        <begin position="232"/>
        <end position="267"/>
    </location>
</feature>
<name>A0A9W4U797_9PLEO</name>
<sequence>MGRVAPAAPLSCSTLSSTCPLSILTFQPHTTTFSNLAAWYRRRQQASIIRMADEIMSNAFESVPDEEQIVESKLINEEYKIWKKNSVFLYDMLYARALEWPTLTAQWLPDKKHIDGTNLSVHRAILGTHTSDQAQNYLQIAHVEIPDMPTPDLAELNEERGEVGGYGNARRPFDFKIAQKINHPGEVNKARYQPQNPEIIATLTVSGKVLIFDRTKHPMQPKDSDVKFEAELVGHEAEGFGLAWSPLKEGHLVTGNEDKTVRTWDIKGGFSKDNRKIEPTATYTVHDATVNDVQYHPILDFLIGTASDDLTWQCIDTRQQSFKKALYRKEAHPDSVNCLAFHPQFETLMVTGSSDKTVALWDLRNFERPLHTFQGHNESVMGLQFHPQEATILASSSNDRRVRLWDLSMVGDEQTPEAAEEGPPELLFMHGGFTNRICDFDFNKNDPWVMLGAAEDNQLQIFRPARKLVQPLPENTNHGEVERPVPEPSRPCPDSPPSAAPKQDRPIPPPLTTPVIPVESENAPANASAEPSPKPKKRGHRRTSSFAPPAPWHLGTGDKVERVTTPPPNYPSI</sequence>
<evidence type="ECO:0000256" key="7">
    <source>
        <dbReference type="SAM" id="MobiDB-lite"/>
    </source>
</evidence>
<protein>
    <recommendedName>
        <fullName evidence="8">Histone-binding protein RBBP4-like N-terminal domain-containing protein</fullName>
    </recommendedName>
</protein>
<keyword evidence="10" id="KW-1185">Reference proteome</keyword>
<dbReference type="SMART" id="SM00320">
    <property type="entry name" value="WD40"/>
    <property type="match status" value="6"/>
</dbReference>
<feature type="repeat" description="WD" evidence="6">
    <location>
        <begin position="329"/>
        <end position="365"/>
    </location>
</feature>
<keyword evidence="2 6" id="KW-0853">WD repeat</keyword>
<keyword evidence="4" id="KW-0156">Chromatin regulator</keyword>
<keyword evidence="3" id="KW-0677">Repeat</keyword>
<dbReference type="Pfam" id="PF12265">
    <property type="entry name" value="CAF1C_H4-bd"/>
    <property type="match status" value="1"/>
</dbReference>
<comment type="subcellular location">
    <subcellularLocation>
        <location evidence="1">Nucleus</location>
    </subcellularLocation>
</comment>
<evidence type="ECO:0000256" key="2">
    <source>
        <dbReference type="ARBA" id="ARBA00022574"/>
    </source>
</evidence>
<feature type="domain" description="Histone-binding protein RBBP4-like N-terminal" evidence="8">
    <location>
        <begin position="77"/>
        <end position="147"/>
    </location>
</feature>
<dbReference type="EMBL" id="CAOQHR010000002">
    <property type="protein sequence ID" value="CAI6297127.1"/>
    <property type="molecule type" value="Genomic_DNA"/>
</dbReference>
<accession>A0A9W4U797</accession>
<dbReference type="AlphaFoldDB" id="A0A9W4U797"/>
<dbReference type="PANTHER" id="PTHR22850">
    <property type="entry name" value="WD40 REPEAT FAMILY"/>
    <property type="match status" value="1"/>
</dbReference>
<feature type="region of interest" description="Disordered" evidence="7">
    <location>
        <begin position="470"/>
        <end position="573"/>
    </location>
</feature>
<feature type="compositionally biased region" description="Basic residues" evidence="7">
    <location>
        <begin position="534"/>
        <end position="543"/>
    </location>
</feature>
<dbReference type="InterPro" id="IPR036322">
    <property type="entry name" value="WD40_repeat_dom_sf"/>
</dbReference>
<dbReference type="InterPro" id="IPR019775">
    <property type="entry name" value="WD40_repeat_CS"/>
</dbReference>
<dbReference type="Gene3D" id="2.130.10.10">
    <property type="entry name" value="YVTN repeat-like/Quinoprotein amine dehydrogenase"/>
    <property type="match status" value="1"/>
</dbReference>
<dbReference type="GO" id="GO:0006325">
    <property type="term" value="P:chromatin organization"/>
    <property type="evidence" value="ECO:0007669"/>
    <property type="project" value="UniProtKB-KW"/>
</dbReference>
<dbReference type="OrthoDB" id="427795at2759"/>
<dbReference type="InterPro" id="IPR050459">
    <property type="entry name" value="WD_repeat_RBAP46/RBAP48/MSI1"/>
</dbReference>
<evidence type="ECO:0000313" key="9">
    <source>
        <dbReference type="EMBL" id="CAI6297127.1"/>
    </source>
</evidence>
<evidence type="ECO:0000256" key="5">
    <source>
        <dbReference type="ARBA" id="ARBA00023242"/>
    </source>
</evidence>
<evidence type="ECO:0000256" key="4">
    <source>
        <dbReference type="ARBA" id="ARBA00022853"/>
    </source>
</evidence>
<dbReference type="InterPro" id="IPR022052">
    <property type="entry name" value="Histone-bd_RBBP4-like_N"/>
</dbReference>
<dbReference type="PROSITE" id="PS50294">
    <property type="entry name" value="WD_REPEATS_REGION"/>
    <property type="match status" value="3"/>
</dbReference>
<evidence type="ECO:0000259" key="8">
    <source>
        <dbReference type="Pfam" id="PF12265"/>
    </source>
</evidence>
<evidence type="ECO:0000256" key="3">
    <source>
        <dbReference type="ARBA" id="ARBA00022737"/>
    </source>
</evidence>
<dbReference type="SUPFAM" id="SSF50978">
    <property type="entry name" value="WD40 repeat-like"/>
    <property type="match status" value="1"/>
</dbReference>
<dbReference type="PROSITE" id="PS50082">
    <property type="entry name" value="WD_REPEATS_2"/>
    <property type="match status" value="3"/>
</dbReference>
<feature type="repeat" description="WD" evidence="6">
    <location>
        <begin position="373"/>
        <end position="408"/>
    </location>
</feature>
<keyword evidence="5" id="KW-0539">Nucleus</keyword>
<dbReference type="PRINTS" id="PR00320">
    <property type="entry name" value="GPROTEINBRPT"/>
</dbReference>
<reference evidence="9" key="1">
    <citation type="submission" date="2023-01" db="EMBL/GenBank/DDBJ databases">
        <authorList>
            <person name="Van Ghelder C."/>
            <person name="Rancurel C."/>
        </authorList>
    </citation>
    <scope>NUCLEOTIDE SEQUENCE</scope>
    <source>
        <strain evidence="9">CNCM I-4278</strain>
    </source>
</reference>
<dbReference type="InterPro" id="IPR020472">
    <property type="entry name" value="WD40_PAC1"/>
</dbReference>
<comment type="caution">
    <text evidence="9">The sequence shown here is derived from an EMBL/GenBank/DDBJ whole genome shotgun (WGS) entry which is preliminary data.</text>
</comment>
<dbReference type="InterPro" id="IPR001680">
    <property type="entry name" value="WD40_rpt"/>
</dbReference>
<organism evidence="9 10">
    <name type="scientific">Periconia digitata</name>
    <dbReference type="NCBI Taxonomy" id="1303443"/>
    <lineage>
        <taxon>Eukaryota</taxon>
        <taxon>Fungi</taxon>
        <taxon>Dikarya</taxon>
        <taxon>Ascomycota</taxon>
        <taxon>Pezizomycotina</taxon>
        <taxon>Dothideomycetes</taxon>
        <taxon>Pleosporomycetidae</taxon>
        <taxon>Pleosporales</taxon>
        <taxon>Massarineae</taxon>
        <taxon>Periconiaceae</taxon>
        <taxon>Periconia</taxon>
    </lineage>
</organism>
<dbReference type="Proteomes" id="UP001152607">
    <property type="component" value="Unassembled WGS sequence"/>
</dbReference>
<evidence type="ECO:0000256" key="6">
    <source>
        <dbReference type="PROSITE-ProRule" id="PRU00221"/>
    </source>
</evidence>
<dbReference type="InterPro" id="IPR015943">
    <property type="entry name" value="WD40/YVTN_repeat-like_dom_sf"/>
</dbReference>
<feature type="compositionally biased region" description="Pro residues" evidence="7">
    <location>
        <begin position="486"/>
        <end position="499"/>
    </location>
</feature>
<feature type="compositionally biased region" description="Low complexity" evidence="7">
    <location>
        <begin position="513"/>
        <end position="531"/>
    </location>
</feature>
<evidence type="ECO:0000256" key="1">
    <source>
        <dbReference type="ARBA" id="ARBA00004123"/>
    </source>
</evidence>
<dbReference type="GO" id="GO:0005634">
    <property type="term" value="C:nucleus"/>
    <property type="evidence" value="ECO:0007669"/>
    <property type="project" value="UniProtKB-SubCell"/>
</dbReference>
<proteinExistence type="predicted"/>
<evidence type="ECO:0000313" key="10">
    <source>
        <dbReference type="Proteomes" id="UP001152607"/>
    </source>
</evidence>